<dbReference type="Pfam" id="PF14231">
    <property type="entry name" value="GXWXG"/>
    <property type="match status" value="1"/>
</dbReference>
<evidence type="ECO:0000313" key="4">
    <source>
        <dbReference type="Proteomes" id="UP000623467"/>
    </source>
</evidence>
<dbReference type="AlphaFoldDB" id="A0A8H7CUX0"/>
<evidence type="ECO:0000313" key="3">
    <source>
        <dbReference type="EMBL" id="KAF7348298.1"/>
    </source>
</evidence>
<dbReference type="InterPro" id="IPR025951">
    <property type="entry name" value="GXWXG_dom"/>
</dbReference>
<proteinExistence type="predicted"/>
<organism evidence="3 4">
    <name type="scientific">Mycena sanguinolenta</name>
    <dbReference type="NCBI Taxonomy" id="230812"/>
    <lineage>
        <taxon>Eukaryota</taxon>
        <taxon>Fungi</taxon>
        <taxon>Dikarya</taxon>
        <taxon>Basidiomycota</taxon>
        <taxon>Agaricomycotina</taxon>
        <taxon>Agaricomycetes</taxon>
        <taxon>Agaricomycetidae</taxon>
        <taxon>Agaricales</taxon>
        <taxon>Marasmiineae</taxon>
        <taxon>Mycenaceae</taxon>
        <taxon>Mycena</taxon>
    </lineage>
</organism>
<evidence type="ECO:0000259" key="1">
    <source>
        <dbReference type="Pfam" id="PF14231"/>
    </source>
</evidence>
<comment type="caution">
    <text evidence="3">The sequence shown here is derived from an EMBL/GenBank/DDBJ whole genome shotgun (WGS) entry which is preliminary data.</text>
</comment>
<evidence type="ECO:0000259" key="2">
    <source>
        <dbReference type="Pfam" id="PF14232"/>
    </source>
</evidence>
<protein>
    <submittedName>
        <fullName evidence="3">FAD binding domain-containing protein</fullName>
    </submittedName>
</protein>
<dbReference type="InterPro" id="IPR025568">
    <property type="entry name" value="DUF4334"/>
</dbReference>
<feature type="domain" description="GXWXG" evidence="1">
    <location>
        <begin position="26"/>
        <end position="82"/>
    </location>
</feature>
<name>A0A8H7CUX0_9AGAR</name>
<accession>A0A8H7CUX0</accession>
<sequence>MTSPEEQYLTIIKAGGKTSEDVATKIFDQLKPIEPSFLMGEWEGGDFDTGHPVTQALKKINWAGKTFRTEEDVDPIVVHGEGGKRTCLEVYGGARVREVKFRGVVSAAMVYDDKPVIDHFRFVSEHIVAGMMDTKAAPQGYHFHLRRYRFVKGSDSIGPP</sequence>
<reference evidence="3" key="1">
    <citation type="submission" date="2020-05" db="EMBL/GenBank/DDBJ databases">
        <title>Mycena genomes resolve the evolution of fungal bioluminescence.</title>
        <authorList>
            <person name="Tsai I.J."/>
        </authorList>
    </citation>
    <scope>NUCLEOTIDE SEQUENCE</scope>
    <source>
        <strain evidence="3">160909Yilan</strain>
    </source>
</reference>
<keyword evidence="4" id="KW-1185">Reference proteome</keyword>
<gene>
    <name evidence="3" type="ORF">MSAN_01783500</name>
</gene>
<feature type="domain" description="DUF4334" evidence="2">
    <location>
        <begin position="92"/>
        <end position="147"/>
    </location>
</feature>
<dbReference type="Gene3D" id="2.40.128.580">
    <property type="entry name" value="GXWXG domain"/>
    <property type="match status" value="1"/>
</dbReference>
<dbReference type="Proteomes" id="UP000623467">
    <property type="component" value="Unassembled WGS sequence"/>
</dbReference>
<dbReference type="EMBL" id="JACAZH010000017">
    <property type="protein sequence ID" value="KAF7348298.1"/>
    <property type="molecule type" value="Genomic_DNA"/>
</dbReference>
<dbReference type="OrthoDB" id="2213372at2759"/>
<dbReference type="Pfam" id="PF14232">
    <property type="entry name" value="DUF4334"/>
    <property type="match status" value="1"/>
</dbReference>